<dbReference type="eggNOG" id="COG3603">
    <property type="taxonomic scope" value="Bacteria"/>
</dbReference>
<dbReference type="PANTHER" id="PTHR31131">
    <property type="entry name" value="CHROMOSOME 1, WHOLE GENOME SHOTGUN SEQUENCE"/>
    <property type="match status" value="1"/>
</dbReference>
<gene>
    <name evidence="3" type="ordered locus">Desru_1825</name>
</gene>
<dbReference type="InterPro" id="IPR045865">
    <property type="entry name" value="ACT-like_dom_sf"/>
</dbReference>
<dbReference type="OrthoDB" id="5615858at2"/>
<reference evidence="3 4" key="2">
    <citation type="journal article" date="2012" name="Stand. Genomic Sci.">
        <title>Complete genome sequence of the sulfate-reducing firmicute Desulfotomaculum ruminis type strain (DL(T)).</title>
        <authorList>
            <person name="Spring S."/>
            <person name="Visser M."/>
            <person name="Lu M."/>
            <person name="Copeland A."/>
            <person name="Lapidus A."/>
            <person name="Lucas S."/>
            <person name="Cheng J.F."/>
            <person name="Han C."/>
            <person name="Tapia R."/>
            <person name="Goodwin L.A."/>
            <person name="Pitluck S."/>
            <person name="Ivanova N."/>
            <person name="Land M."/>
            <person name="Hauser L."/>
            <person name="Larimer F."/>
            <person name="Rohde M."/>
            <person name="Goker M."/>
            <person name="Detter J.C."/>
            <person name="Kyrpides N.C."/>
            <person name="Woyke T."/>
            <person name="Schaap P.J."/>
            <person name="Plugge C.M."/>
            <person name="Muyzer G."/>
            <person name="Kuever J."/>
            <person name="Pereira I.A."/>
            <person name="Parshina S.N."/>
            <person name="Bernier-Latmani R."/>
            <person name="Stams A.J."/>
            <person name="Klenk H.P."/>
        </authorList>
    </citation>
    <scope>NUCLEOTIDE SEQUENCE [LARGE SCALE GENOMIC DNA]</scope>
    <source>
        <strain evidence="4">ATCC 23193 / DSM 2154 / NCIB 8452 / DL</strain>
    </source>
</reference>
<evidence type="ECO:0000313" key="3">
    <source>
        <dbReference type="EMBL" id="AEG60088.1"/>
    </source>
</evidence>
<dbReference type="SUPFAM" id="SSF55021">
    <property type="entry name" value="ACT-like"/>
    <property type="match status" value="2"/>
</dbReference>
<accession>F6DU13</accession>
<dbReference type="Pfam" id="PF21631">
    <property type="entry name" value="A9CJY8-like_N"/>
    <property type="match status" value="1"/>
</dbReference>
<feature type="domain" description="A9CJY8-like N-terminal" evidence="2">
    <location>
        <begin position="9"/>
        <end position="52"/>
    </location>
</feature>
<feature type="domain" description="CASTOR ACT" evidence="1">
    <location>
        <begin position="56"/>
        <end position="117"/>
    </location>
</feature>
<dbReference type="PANTHER" id="PTHR31131:SF6">
    <property type="entry name" value="CASTOR ACT DOMAIN-CONTAINING PROTEIN"/>
    <property type="match status" value="1"/>
</dbReference>
<proteinExistence type="predicted"/>
<dbReference type="InterPro" id="IPR049447">
    <property type="entry name" value="A9CJY8-like_N"/>
</dbReference>
<protein>
    <submittedName>
        <fullName evidence="3">Uncharacterized protein</fullName>
    </submittedName>
</protein>
<dbReference type="RefSeq" id="WP_013841852.1">
    <property type="nucleotide sequence ID" value="NC_015589.1"/>
</dbReference>
<dbReference type="STRING" id="696281.Desru_1825"/>
<dbReference type="EMBL" id="CP002780">
    <property type="protein sequence ID" value="AEG60088.1"/>
    <property type="molecule type" value="Genomic_DNA"/>
</dbReference>
<dbReference type="Pfam" id="PF13840">
    <property type="entry name" value="ACT_7"/>
    <property type="match status" value="1"/>
</dbReference>
<dbReference type="CDD" id="cd04868">
    <property type="entry name" value="ACT_AK-like"/>
    <property type="match status" value="1"/>
</dbReference>
<reference evidence="4" key="1">
    <citation type="submission" date="2011-05" db="EMBL/GenBank/DDBJ databases">
        <title>Complete sequence of Desulfotomaculum ruminis DSM 2154.</title>
        <authorList>
            <person name="Lucas S."/>
            <person name="Copeland A."/>
            <person name="Lapidus A."/>
            <person name="Cheng J.-F."/>
            <person name="Goodwin L."/>
            <person name="Pitluck S."/>
            <person name="Lu M."/>
            <person name="Detter J.C."/>
            <person name="Han C."/>
            <person name="Tapia R."/>
            <person name="Land M."/>
            <person name="Hauser L."/>
            <person name="Kyrpides N."/>
            <person name="Ivanova N."/>
            <person name="Mikhailova N."/>
            <person name="Pagani I."/>
            <person name="Stams A.J.M."/>
            <person name="Plugge C.M."/>
            <person name="Muyzer G."/>
            <person name="Kuever J."/>
            <person name="Parshina S.N."/>
            <person name="Ivanova A.E."/>
            <person name="Nazina T.N."/>
            <person name="Brambilla E."/>
            <person name="Spring S."/>
            <person name="Klenk H.-P."/>
            <person name="Woyke T."/>
        </authorList>
    </citation>
    <scope>NUCLEOTIDE SEQUENCE [LARGE SCALE GENOMIC DNA]</scope>
    <source>
        <strain evidence="4">ATCC 23193 / DSM 2154 / NCIB 8452 / DL</strain>
    </source>
</reference>
<organism evidence="3 4">
    <name type="scientific">Desulforamulus ruminis (strain ATCC 23193 / DSM 2154 / NCIMB 8452 / DL)</name>
    <name type="common">Desulfotomaculum ruminis</name>
    <dbReference type="NCBI Taxonomy" id="696281"/>
    <lineage>
        <taxon>Bacteria</taxon>
        <taxon>Bacillati</taxon>
        <taxon>Bacillota</taxon>
        <taxon>Clostridia</taxon>
        <taxon>Eubacteriales</taxon>
        <taxon>Peptococcaceae</taxon>
        <taxon>Desulforamulus</taxon>
    </lineage>
</organism>
<sequence>MLNLSLLEGTFAVCRFPPSTALPHWAVGGKFFSITKTMDELSLVCPQESTPETLNCERNWRCLKVEGPLDFSLTGVLSSLTLPLAQAGISIFAISTYDTDYLLVKEDRLEQAVAILSRQGYRFIKQKQPSS</sequence>
<dbReference type="Proteomes" id="UP000009234">
    <property type="component" value="Chromosome"/>
</dbReference>
<evidence type="ECO:0000259" key="1">
    <source>
        <dbReference type="Pfam" id="PF13840"/>
    </source>
</evidence>
<dbReference type="InterPro" id="IPR051719">
    <property type="entry name" value="CASTOR_mTORC1"/>
</dbReference>
<dbReference type="Gene3D" id="3.30.2130.10">
    <property type="entry name" value="VC0802-like"/>
    <property type="match status" value="1"/>
</dbReference>
<dbReference type="PIRSF" id="PIRSF008459">
    <property type="entry name" value="UCP008459"/>
    <property type="match status" value="1"/>
</dbReference>
<evidence type="ECO:0000313" key="4">
    <source>
        <dbReference type="Proteomes" id="UP000009234"/>
    </source>
</evidence>
<keyword evidence="4" id="KW-1185">Reference proteome</keyword>
<dbReference type="InterPro" id="IPR027795">
    <property type="entry name" value="CASTOR_ACT_dom"/>
</dbReference>
<dbReference type="InterPro" id="IPR016540">
    <property type="entry name" value="UCP008459"/>
</dbReference>
<dbReference type="KEGG" id="dru:Desru_1825"/>
<dbReference type="AlphaFoldDB" id="F6DU13"/>
<evidence type="ECO:0000259" key="2">
    <source>
        <dbReference type="Pfam" id="PF21631"/>
    </source>
</evidence>
<dbReference type="HOGENOM" id="CLU_130568_0_0_9"/>
<name>F6DU13_DESRL</name>